<dbReference type="GO" id="GO:0005315">
    <property type="term" value="F:phosphate transmembrane transporter activity"/>
    <property type="evidence" value="ECO:0007669"/>
    <property type="project" value="InterPro"/>
</dbReference>
<comment type="subcellular location">
    <subcellularLocation>
        <location evidence="2 10">Cell membrane</location>
        <topology evidence="2 10">Multi-pass membrane protein</topology>
    </subcellularLocation>
</comment>
<proteinExistence type="inferred from homology"/>
<comment type="similarity">
    <text evidence="3 10">Belongs to the binding-protein-dependent transport system permease family. CysTW subfamily.</text>
</comment>
<evidence type="ECO:0000256" key="5">
    <source>
        <dbReference type="ARBA" id="ARBA00022475"/>
    </source>
</evidence>
<feature type="transmembrane region" description="Helical" evidence="10">
    <location>
        <begin position="147"/>
        <end position="169"/>
    </location>
</feature>
<evidence type="ECO:0000256" key="6">
    <source>
        <dbReference type="ARBA" id="ARBA00022592"/>
    </source>
</evidence>
<feature type="domain" description="ABC transmembrane type-1" evidence="11">
    <location>
        <begin position="143"/>
        <end position="353"/>
    </location>
</feature>
<feature type="transmembrane region" description="Helical" evidence="10">
    <location>
        <begin position="214"/>
        <end position="232"/>
    </location>
</feature>
<keyword evidence="6" id="KW-0592">Phosphate transport</keyword>
<dbReference type="CDD" id="cd06261">
    <property type="entry name" value="TM_PBP2"/>
    <property type="match status" value="1"/>
</dbReference>
<feature type="transmembrane region" description="Helical" evidence="10">
    <location>
        <begin position="50"/>
        <end position="71"/>
    </location>
</feature>
<keyword evidence="9 10" id="KW-0472">Membrane</keyword>
<dbReference type="GO" id="GO:0005886">
    <property type="term" value="C:plasma membrane"/>
    <property type="evidence" value="ECO:0007669"/>
    <property type="project" value="UniProtKB-SubCell"/>
</dbReference>
<evidence type="ECO:0000256" key="1">
    <source>
        <dbReference type="ARBA" id="ARBA00003510"/>
    </source>
</evidence>
<evidence type="ECO:0000256" key="9">
    <source>
        <dbReference type="ARBA" id="ARBA00023136"/>
    </source>
</evidence>
<dbReference type="RefSeq" id="WP_158035222.1">
    <property type="nucleotide sequence ID" value="NZ_BAAAZV010000007.1"/>
</dbReference>
<evidence type="ECO:0000256" key="2">
    <source>
        <dbReference type="ARBA" id="ARBA00004651"/>
    </source>
</evidence>
<feature type="transmembrane region" description="Helical" evidence="10">
    <location>
        <begin position="181"/>
        <end position="208"/>
    </location>
</feature>
<evidence type="ECO:0000259" key="11">
    <source>
        <dbReference type="PROSITE" id="PS50928"/>
    </source>
</evidence>
<dbReference type="InterPro" id="IPR051408">
    <property type="entry name" value="Phosphate_transprt_permease"/>
</dbReference>
<evidence type="ECO:0000256" key="10">
    <source>
        <dbReference type="RuleBase" id="RU363043"/>
    </source>
</evidence>
<evidence type="ECO:0000256" key="3">
    <source>
        <dbReference type="ARBA" id="ARBA00007069"/>
    </source>
</evidence>
<dbReference type="Pfam" id="PF00528">
    <property type="entry name" value="BPD_transp_1"/>
    <property type="match status" value="1"/>
</dbReference>
<sequence length="366" mass="38624">MSQTTTAPTVRSLVAGQLPRRNELWLWLASAAVSAAILGLGAAAGAGFSVIGWIVFATVIQLIAIGIASGVVEGRRRAVDRIVRTLVTIAFALAIIPLISTLWTVIVNGIGQLNWTFISQATHSAYDPKTFMVETVTGSLQATVGTLIITGIATVISVPIGILTAIYLVEYSRPNQWMARTVTFLVDVMTGIPSIVAGLFAFSLFSLIVGPKAFSGFSAAIALCVLMIPTVVRSSEEMLRLVPADLREASLALGTSKFVTITRVVLPTAIAGIITGVMLAIARVIGETAPIFMAASFTDNFNANPFDGPMQTLPVMAYTGYKFPSSDIAASNAAAWGAALLLVILVVIFNLIARIASRALRPKGMR</sequence>
<feature type="transmembrane region" description="Helical" evidence="10">
    <location>
        <begin position="83"/>
        <end position="106"/>
    </location>
</feature>
<dbReference type="InterPro" id="IPR005672">
    <property type="entry name" value="Phosphate_PstA"/>
</dbReference>
<evidence type="ECO:0000256" key="7">
    <source>
        <dbReference type="ARBA" id="ARBA00022692"/>
    </source>
</evidence>
<evidence type="ECO:0000256" key="8">
    <source>
        <dbReference type="ARBA" id="ARBA00022989"/>
    </source>
</evidence>
<dbReference type="AlphaFoldDB" id="A0A7C8BP36"/>
<keyword evidence="8 10" id="KW-1133">Transmembrane helix</keyword>
<reference evidence="12 13" key="1">
    <citation type="submission" date="2019-09" db="EMBL/GenBank/DDBJ databases">
        <title>Phylogeny of genus Pseudoclavibacter and closely related genus.</title>
        <authorList>
            <person name="Li Y."/>
        </authorList>
    </citation>
    <scope>NUCLEOTIDE SEQUENCE [LARGE SCALE GENOMIC DNA]</scope>
    <source>
        <strain evidence="12 13">JCM 16921</strain>
    </source>
</reference>
<dbReference type="SUPFAM" id="SSF161098">
    <property type="entry name" value="MetI-like"/>
    <property type="match status" value="1"/>
</dbReference>
<comment type="caution">
    <text evidence="12">The sequence shown here is derived from an EMBL/GenBank/DDBJ whole genome shotgun (WGS) entry which is preliminary data.</text>
</comment>
<feature type="transmembrane region" description="Helical" evidence="10">
    <location>
        <begin position="264"/>
        <end position="285"/>
    </location>
</feature>
<organism evidence="12 13">
    <name type="scientific">Pseudoclavibacter caeni</name>
    <dbReference type="NCBI Taxonomy" id="908846"/>
    <lineage>
        <taxon>Bacteria</taxon>
        <taxon>Bacillati</taxon>
        <taxon>Actinomycetota</taxon>
        <taxon>Actinomycetes</taxon>
        <taxon>Micrococcales</taxon>
        <taxon>Microbacteriaceae</taxon>
        <taxon>Pseudoclavibacter</taxon>
    </lineage>
</organism>
<comment type="function">
    <text evidence="1">Part of the binding-protein-dependent transport system for phosphate; probably responsible for the translocation of the substrate across the membrane.</text>
</comment>
<keyword evidence="7 10" id="KW-0812">Transmembrane</keyword>
<protein>
    <recommendedName>
        <fullName evidence="10">Phosphate transport system permease protein PstA</fullName>
    </recommendedName>
</protein>
<dbReference type="Gene3D" id="1.10.3720.10">
    <property type="entry name" value="MetI-like"/>
    <property type="match status" value="1"/>
</dbReference>
<dbReference type="OrthoDB" id="9775069at2"/>
<feature type="transmembrane region" description="Helical" evidence="10">
    <location>
        <begin position="333"/>
        <end position="356"/>
    </location>
</feature>
<dbReference type="InterPro" id="IPR000515">
    <property type="entry name" value="MetI-like"/>
</dbReference>
<dbReference type="PANTHER" id="PTHR42922:SF1">
    <property type="entry name" value="PHOSPHATE TRANSPORT SYSTEM PERMEASE PROTEIN PSTA"/>
    <property type="match status" value="1"/>
</dbReference>
<evidence type="ECO:0000313" key="13">
    <source>
        <dbReference type="Proteomes" id="UP000481339"/>
    </source>
</evidence>
<evidence type="ECO:0000256" key="4">
    <source>
        <dbReference type="ARBA" id="ARBA00022448"/>
    </source>
</evidence>
<dbReference type="EMBL" id="WBKA01000001">
    <property type="protein sequence ID" value="KAB1633443.1"/>
    <property type="molecule type" value="Genomic_DNA"/>
</dbReference>
<dbReference type="InterPro" id="IPR035906">
    <property type="entry name" value="MetI-like_sf"/>
</dbReference>
<dbReference type="Proteomes" id="UP000481339">
    <property type="component" value="Unassembled WGS sequence"/>
</dbReference>
<accession>A0A7C8BP36</accession>
<keyword evidence="4" id="KW-0813">Transport</keyword>
<evidence type="ECO:0000313" key="12">
    <source>
        <dbReference type="EMBL" id="KAB1633443.1"/>
    </source>
</evidence>
<dbReference type="GO" id="GO:0035435">
    <property type="term" value="P:phosphate ion transmembrane transport"/>
    <property type="evidence" value="ECO:0007669"/>
    <property type="project" value="InterPro"/>
</dbReference>
<name>A0A7C8BP36_9MICO</name>
<dbReference type="NCBIfam" id="TIGR00974">
    <property type="entry name" value="3a0107s02c"/>
    <property type="match status" value="1"/>
</dbReference>
<dbReference type="PANTHER" id="PTHR42922">
    <property type="entry name" value="PHOSPHATE TRANSPORT SYSTEM PERMEASE PROTEIN PSTA"/>
    <property type="match status" value="1"/>
</dbReference>
<feature type="transmembrane region" description="Helical" evidence="10">
    <location>
        <begin position="24"/>
        <end position="44"/>
    </location>
</feature>
<gene>
    <name evidence="12" type="primary">pstA</name>
    <name evidence="12" type="ORF">F8O02_00410</name>
</gene>
<keyword evidence="5 10" id="KW-1003">Cell membrane</keyword>
<keyword evidence="13" id="KW-1185">Reference proteome</keyword>
<dbReference type="PROSITE" id="PS50928">
    <property type="entry name" value="ABC_TM1"/>
    <property type="match status" value="1"/>
</dbReference>